<sequence>MRLELVHIPVTDVDRARDFYVQQCGWVLVTDHVQMEDMRIVQIVPPGSHCGILLGRNIPGITDMAPGSQKGIHLVVPDVTAARDRLVGNGVEMGEIQDLGGVLYSGFEDPDGNMWLLQQWPHGGTHDYS</sequence>
<organism evidence="2 3">
    <name type="scientific">Nocardioides islandensis</name>
    <dbReference type="NCBI Taxonomy" id="433663"/>
    <lineage>
        <taxon>Bacteria</taxon>
        <taxon>Bacillati</taxon>
        <taxon>Actinomycetota</taxon>
        <taxon>Actinomycetes</taxon>
        <taxon>Propionibacteriales</taxon>
        <taxon>Nocardioidaceae</taxon>
        <taxon>Nocardioides</taxon>
    </lineage>
</organism>
<name>A0A930VHW7_9ACTN</name>
<evidence type="ECO:0000313" key="2">
    <source>
        <dbReference type="EMBL" id="MBF4765931.1"/>
    </source>
</evidence>
<dbReference type="Pfam" id="PF00903">
    <property type="entry name" value="Glyoxalase"/>
    <property type="match status" value="1"/>
</dbReference>
<dbReference type="PROSITE" id="PS51819">
    <property type="entry name" value="VOC"/>
    <property type="match status" value="1"/>
</dbReference>
<proteinExistence type="predicted"/>
<evidence type="ECO:0000313" key="3">
    <source>
        <dbReference type="Proteomes" id="UP000640489"/>
    </source>
</evidence>
<keyword evidence="3" id="KW-1185">Reference proteome</keyword>
<evidence type="ECO:0000259" key="1">
    <source>
        <dbReference type="PROSITE" id="PS51819"/>
    </source>
</evidence>
<dbReference type="PANTHER" id="PTHR36437">
    <property type="entry name" value="GLYOXALASE/BLEOMYCIN RESISTANCE PROTEIN/DIOXYGENASE"/>
    <property type="match status" value="1"/>
</dbReference>
<reference evidence="2" key="1">
    <citation type="submission" date="2020-11" db="EMBL/GenBank/DDBJ databases">
        <title>Nocardioides sp. nov., isolated from Soil of Cynanchum wilfordii Hemsley rhizosphere.</title>
        <authorList>
            <person name="Lee J.-S."/>
            <person name="Suh M.K."/>
            <person name="Kim J.-S."/>
        </authorList>
    </citation>
    <scope>NUCLEOTIDE SEQUENCE</scope>
    <source>
        <strain evidence="2">KCTC 19275</strain>
    </source>
</reference>
<dbReference type="EMBL" id="JADKPN010000020">
    <property type="protein sequence ID" value="MBF4765931.1"/>
    <property type="molecule type" value="Genomic_DNA"/>
</dbReference>
<protein>
    <submittedName>
        <fullName evidence="2">VOC family protein</fullName>
    </submittedName>
</protein>
<gene>
    <name evidence="2" type="ORF">ISU07_22580</name>
</gene>
<dbReference type="AlphaFoldDB" id="A0A930VHW7"/>
<accession>A0A930VHW7</accession>
<dbReference type="InterPro" id="IPR004360">
    <property type="entry name" value="Glyas_Fos-R_dOase_dom"/>
</dbReference>
<dbReference type="InterPro" id="IPR029068">
    <property type="entry name" value="Glyas_Bleomycin-R_OHBP_Dase"/>
</dbReference>
<comment type="caution">
    <text evidence="2">The sequence shown here is derived from an EMBL/GenBank/DDBJ whole genome shotgun (WGS) entry which is preliminary data.</text>
</comment>
<dbReference type="Gene3D" id="3.10.180.10">
    <property type="entry name" value="2,3-Dihydroxybiphenyl 1,2-Dioxygenase, domain 1"/>
    <property type="match status" value="1"/>
</dbReference>
<dbReference type="PANTHER" id="PTHR36437:SF2">
    <property type="entry name" value="GLYOXALASE_BLEOMYCIN RESISTANCE PROTEIN_DIOXYGENASE"/>
    <property type="match status" value="1"/>
</dbReference>
<dbReference type="InterPro" id="IPR037523">
    <property type="entry name" value="VOC_core"/>
</dbReference>
<feature type="domain" description="VOC" evidence="1">
    <location>
        <begin position="2"/>
        <end position="120"/>
    </location>
</feature>
<dbReference type="SUPFAM" id="SSF54593">
    <property type="entry name" value="Glyoxalase/Bleomycin resistance protein/Dihydroxybiphenyl dioxygenase"/>
    <property type="match status" value="1"/>
</dbReference>
<dbReference type="Proteomes" id="UP000640489">
    <property type="component" value="Unassembled WGS sequence"/>
</dbReference>